<dbReference type="OrthoDB" id="9804551at2"/>
<organism evidence="2 3">
    <name type="scientific">Faecalicatena orotica</name>
    <dbReference type="NCBI Taxonomy" id="1544"/>
    <lineage>
        <taxon>Bacteria</taxon>
        <taxon>Bacillati</taxon>
        <taxon>Bacillota</taxon>
        <taxon>Clostridia</taxon>
        <taxon>Lachnospirales</taxon>
        <taxon>Lachnospiraceae</taxon>
        <taxon>Faecalicatena</taxon>
    </lineage>
</organism>
<reference evidence="2 3" key="1">
    <citation type="submission" date="2018-05" db="EMBL/GenBank/DDBJ databases">
        <title>The Hungate 1000. A catalogue of reference genomes from the rumen microbiome.</title>
        <authorList>
            <person name="Kelly W."/>
        </authorList>
    </citation>
    <scope>NUCLEOTIDE SEQUENCE [LARGE SCALE GENOMIC DNA]</scope>
    <source>
        <strain evidence="2 3">NLAE-zl-C242</strain>
    </source>
</reference>
<dbReference type="Proteomes" id="UP000245845">
    <property type="component" value="Unassembled WGS sequence"/>
</dbReference>
<dbReference type="AlphaFoldDB" id="A0A2Y9C4C5"/>
<evidence type="ECO:0000313" key="3">
    <source>
        <dbReference type="Proteomes" id="UP000245845"/>
    </source>
</evidence>
<dbReference type="RefSeq" id="WP_109729686.1">
    <property type="nucleotide sequence ID" value="NZ_BAAACK010000007.1"/>
</dbReference>
<dbReference type="SUPFAM" id="SSF47336">
    <property type="entry name" value="ACP-like"/>
    <property type="match status" value="1"/>
</dbReference>
<comment type="caution">
    <text evidence="2">The sequence shown here is derived from an EMBL/GenBank/DDBJ whole genome shotgun (WGS) entry which is preliminary data.</text>
</comment>
<proteinExistence type="predicted"/>
<dbReference type="InterPro" id="IPR009081">
    <property type="entry name" value="PP-bd_ACP"/>
</dbReference>
<evidence type="ECO:0000259" key="1">
    <source>
        <dbReference type="PROSITE" id="PS50075"/>
    </source>
</evidence>
<dbReference type="InterPro" id="IPR036736">
    <property type="entry name" value="ACP-like_sf"/>
</dbReference>
<protein>
    <submittedName>
        <fullName evidence="2">Acyl carrier protein</fullName>
    </submittedName>
</protein>
<dbReference type="Pfam" id="PF00550">
    <property type="entry name" value="PP-binding"/>
    <property type="match status" value="1"/>
</dbReference>
<dbReference type="Gene3D" id="1.10.1200.10">
    <property type="entry name" value="ACP-like"/>
    <property type="match status" value="1"/>
</dbReference>
<dbReference type="EMBL" id="QGDL01000001">
    <property type="protein sequence ID" value="PWJ32348.1"/>
    <property type="molecule type" value="Genomic_DNA"/>
</dbReference>
<name>A0A2Y9C4C5_9FIRM</name>
<feature type="domain" description="Carrier" evidence="1">
    <location>
        <begin position="2"/>
        <end position="76"/>
    </location>
</feature>
<dbReference type="PROSITE" id="PS50075">
    <property type="entry name" value="CARRIER"/>
    <property type="match status" value="1"/>
</dbReference>
<evidence type="ECO:0000313" key="2">
    <source>
        <dbReference type="EMBL" id="PWJ32348.1"/>
    </source>
</evidence>
<keyword evidence="3" id="KW-1185">Reference proteome</keyword>
<gene>
    <name evidence="2" type="ORF">A8806_101636</name>
</gene>
<sequence>MENVESKVLELVAISYRTNKEDLTRETEIQSLSKKSLQMVGLTSLLEETFGVRITYLEASACKTIGDMIDKVNEQLK</sequence>
<accession>A0A2Y9C4C5</accession>